<feature type="region of interest" description="Disordered" evidence="8">
    <location>
        <begin position="1128"/>
        <end position="1159"/>
    </location>
</feature>
<dbReference type="InterPro" id="IPR041588">
    <property type="entry name" value="Integrase_H2C2"/>
</dbReference>
<dbReference type="GO" id="GO:0004519">
    <property type="term" value="F:endonuclease activity"/>
    <property type="evidence" value="ECO:0007669"/>
    <property type="project" value="UniProtKB-KW"/>
</dbReference>
<keyword evidence="6" id="KW-0695">RNA-directed DNA polymerase</keyword>
<proteinExistence type="predicted"/>
<dbReference type="PANTHER" id="PTHR37984:SF5">
    <property type="entry name" value="PROTEIN NYNRIN-LIKE"/>
    <property type="match status" value="1"/>
</dbReference>
<reference evidence="11 12" key="1">
    <citation type="journal article" date="2018" name="Cell">
        <title>The Chara Genome: Secondary Complexity and Implications for Plant Terrestrialization.</title>
        <authorList>
            <person name="Nishiyama T."/>
            <person name="Sakayama H."/>
            <person name="Vries J.D."/>
            <person name="Buschmann H."/>
            <person name="Saint-Marcoux D."/>
            <person name="Ullrich K.K."/>
            <person name="Haas F.B."/>
            <person name="Vanderstraeten L."/>
            <person name="Becker D."/>
            <person name="Lang D."/>
            <person name="Vosolsobe S."/>
            <person name="Rombauts S."/>
            <person name="Wilhelmsson P.K.I."/>
            <person name="Janitza P."/>
            <person name="Kern R."/>
            <person name="Heyl A."/>
            <person name="Rumpler F."/>
            <person name="Villalobos L.I.A.C."/>
            <person name="Clay J.M."/>
            <person name="Skokan R."/>
            <person name="Toyoda A."/>
            <person name="Suzuki Y."/>
            <person name="Kagoshima H."/>
            <person name="Schijlen E."/>
            <person name="Tajeshwar N."/>
            <person name="Catarino B."/>
            <person name="Hetherington A.J."/>
            <person name="Saltykova A."/>
            <person name="Bonnot C."/>
            <person name="Breuninger H."/>
            <person name="Symeonidi A."/>
            <person name="Radhakrishnan G.V."/>
            <person name="Van Nieuwerburgh F."/>
            <person name="Deforce D."/>
            <person name="Chang C."/>
            <person name="Karol K.G."/>
            <person name="Hedrich R."/>
            <person name="Ulvskov P."/>
            <person name="Glockner G."/>
            <person name="Delwiche C.F."/>
            <person name="Petrasek J."/>
            <person name="Van de Peer Y."/>
            <person name="Friml J."/>
            <person name="Beilby M."/>
            <person name="Dolan L."/>
            <person name="Kohara Y."/>
            <person name="Sugano S."/>
            <person name="Fujiyama A."/>
            <person name="Delaux P.-M."/>
            <person name="Quint M."/>
            <person name="TheiBen G."/>
            <person name="Hagemann M."/>
            <person name="Harholt J."/>
            <person name="Dunand C."/>
            <person name="Zachgo S."/>
            <person name="Langdale J."/>
            <person name="Maumus F."/>
            <person name="Straeten D.V.D."/>
            <person name="Gould S.B."/>
            <person name="Rensing S.A."/>
        </authorList>
    </citation>
    <scope>NUCLEOTIDE SEQUENCE [LARGE SCALE GENOMIC DNA]</scope>
    <source>
        <strain evidence="11 12">S276</strain>
    </source>
</reference>
<keyword evidence="5" id="KW-0378">Hydrolase</keyword>
<dbReference type="Pfam" id="PF17917">
    <property type="entry name" value="RT_RNaseH"/>
    <property type="match status" value="1"/>
</dbReference>
<organism evidence="11 12">
    <name type="scientific">Chara braunii</name>
    <name type="common">Braun's stonewort</name>
    <dbReference type="NCBI Taxonomy" id="69332"/>
    <lineage>
        <taxon>Eukaryota</taxon>
        <taxon>Viridiplantae</taxon>
        <taxon>Streptophyta</taxon>
        <taxon>Charophyceae</taxon>
        <taxon>Charales</taxon>
        <taxon>Characeae</taxon>
        <taxon>Chara</taxon>
    </lineage>
</organism>
<keyword evidence="12" id="KW-1185">Reference proteome</keyword>
<evidence type="ECO:0000313" key="12">
    <source>
        <dbReference type="Proteomes" id="UP000265515"/>
    </source>
</evidence>
<evidence type="ECO:0000256" key="5">
    <source>
        <dbReference type="ARBA" id="ARBA00022801"/>
    </source>
</evidence>
<sequence>MRTLDEDSALEEIEEALGCILTTKVCDEQLSMEEEKLVSNFVISKAKSCIKQYHAQHRHIAKEPINSVPVRKEINWMTERFLACPTYKVPHTPTSVCVNFIRRLAMERLSGLDFIPLQQQPATIGSKLAKEVSAFVLIKHAEENLPLPHLMVVYKAHKESFRWITNTTGTILSPAADVYTCLLKFLATDVQTLCAEKSDAIFAEHEVRPNYWWPIASNGEFVVGTRPSALECIFIKNFAEKTEQLRKLVRKDQEWEWDEKQEGVVSGLKREFREGGLVLGVSDFEATPKHHFIEETDAGPTALGDILIHADVNGEERSLRFESRTLNGTERNYSQFKRETLAVLHCLTVFRNYLFGRRFVLRVDPTALTDSLKNYAPSDPTIARWLAYSGEGANEDIPLVDAFLDEEEDVKLHINAHAIGVEVIVQGQSAFLAPAGYVKRTDIVLKDFVEEDPWGGKEVEWMAKLALTETFQLGEDPLAIESEAYSLDTHESCHRAFALTYAKARELYYWEGMSEMIRKYCESCISCQIRASTMYKESLHSRIVRDAGAVVHLDLLAMPQGVGGYNYTFDTRNNLTGFVDGRAIRSKTGECEPYCKIRQVWILQLDFAQMTKRVWGTGSYEERVAQIVRESLDWRQFARRMLRLRPQPIDRQGRPMRFDGANLDEFHEAFIIFGDGQRWTEAQRVRQVRHLVVPDLRHEVSTMSHTAQTWAELIATLREDFTVDRRRGLRREVGYYIPELRIRPRAQLERDEGDEGRSRERRRESGQPDIPRRPRTGRRRGRQDRRDGLEERDHVLTVDIGRNLSTDDVGEETLSVGSQRQSVLSTPEIGTVPVPETCPAEIGVRDRGAPETDQTTPPTPIRDGEEASLLLVLMIVSARPTETDTMEGVVPDTASERPYRWRDTRDMALDLPQRELSLMIGPTTIGPMQEHEEPQPEWPRETTLMHDELGHEGQRTLEEAEAVLKIQEREASDWRAQVQRVLREYEPPADATDRDRLRRRVVLETVRSSQLESQVSTLVRLRQETEEQTQRLFYEDAATAGWQEEVRMRRRTGEEPMLEGERMMEHVKRITQTEVTRGEVLQDVVQRIGSLEQENRGLRDMVRNLVTSAEQARQSTSRLEQRITDLEEGQRRQATTDLVDERRTERQQTSIGQAHVSHEVEPRGVRLDIPHRDSQTKESLGGIGMTCEEAAVVDKLMLEPDEIERRREAEARGLDRVPPSELAVQGDVWREMGGRHDERERISEPRDVMPQQDTSESATLLPMTLPFTPAPAFGAMDEIVHLLSSGSERCDEEATTERVSRMLSPYTVDRAVQDVTIRLERARPQILPKPKKAKVEDNSAGELCSWCGRGVHDRVGCPAFQDDLNRRVVQFDGQGRVRDMHGALLPRRRHDARRALYDRLGLELREDE</sequence>
<feature type="coiled-coil region" evidence="7">
    <location>
        <begin position="957"/>
        <end position="984"/>
    </location>
</feature>
<dbReference type="Proteomes" id="UP000265515">
    <property type="component" value="Unassembled WGS sequence"/>
</dbReference>
<dbReference type="GO" id="GO:0016787">
    <property type="term" value="F:hydrolase activity"/>
    <property type="evidence" value="ECO:0007669"/>
    <property type="project" value="UniProtKB-KW"/>
</dbReference>
<feature type="domain" description="Reverse transcriptase RNase H-like" evidence="9">
    <location>
        <begin position="288"/>
        <end position="387"/>
    </location>
</feature>
<protein>
    <recommendedName>
        <fullName evidence="13">Reverse transcriptase RNase H-like domain-containing protein</fullName>
    </recommendedName>
</protein>
<feature type="compositionally biased region" description="Basic and acidic residues" evidence="8">
    <location>
        <begin position="784"/>
        <end position="796"/>
    </location>
</feature>
<evidence type="ECO:0000256" key="8">
    <source>
        <dbReference type="SAM" id="MobiDB-lite"/>
    </source>
</evidence>
<dbReference type="EMBL" id="BFEA01000018">
    <property type="protein sequence ID" value="GBG61246.1"/>
    <property type="molecule type" value="Genomic_DNA"/>
</dbReference>
<keyword evidence="4" id="KW-0255">Endonuclease</keyword>
<feature type="compositionally biased region" description="Basic residues" evidence="8">
    <location>
        <begin position="773"/>
        <end position="783"/>
    </location>
</feature>
<evidence type="ECO:0000259" key="10">
    <source>
        <dbReference type="Pfam" id="PF17921"/>
    </source>
</evidence>
<feature type="compositionally biased region" description="Basic and acidic residues" evidence="8">
    <location>
        <begin position="748"/>
        <end position="772"/>
    </location>
</feature>
<evidence type="ECO:0000256" key="7">
    <source>
        <dbReference type="SAM" id="Coils"/>
    </source>
</evidence>
<evidence type="ECO:0000256" key="3">
    <source>
        <dbReference type="ARBA" id="ARBA00022722"/>
    </source>
</evidence>
<comment type="caution">
    <text evidence="11">The sequence shown here is derived from an EMBL/GenBank/DDBJ whole genome shotgun (WGS) entry which is preliminary data.</text>
</comment>
<evidence type="ECO:0000256" key="4">
    <source>
        <dbReference type="ARBA" id="ARBA00022759"/>
    </source>
</evidence>
<dbReference type="GO" id="GO:0003964">
    <property type="term" value="F:RNA-directed DNA polymerase activity"/>
    <property type="evidence" value="ECO:0007669"/>
    <property type="project" value="UniProtKB-KW"/>
</dbReference>
<evidence type="ECO:0000259" key="9">
    <source>
        <dbReference type="Pfam" id="PF17917"/>
    </source>
</evidence>
<dbReference type="PANTHER" id="PTHR37984">
    <property type="entry name" value="PROTEIN CBG26694"/>
    <property type="match status" value="1"/>
</dbReference>
<keyword evidence="3" id="KW-0540">Nuclease</keyword>
<dbReference type="OrthoDB" id="6728785at2759"/>
<keyword evidence="1" id="KW-0808">Transferase</keyword>
<dbReference type="Gene3D" id="1.10.340.70">
    <property type="match status" value="1"/>
</dbReference>
<keyword evidence="7" id="KW-0175">Coiled coil</keyword>
<dbReference type="InterPro" id="IPR041373">
    <property type="entry name" value="RT_RNaseH"/>
</dbReference>
<feature type="domain" description="Integrase zinc-binding" evidence="10">
    <location>
        <begin position="489"/>
        <end position="531"/>
    </location>
</feature>
<evidence type="ECO:0000256" key="2">
    <source>
        <dbReference type="ARBA" id="ARBA00022695"/>
    </source>
</evidence>
<feature type="compositionally biased region" description="Polar residues" evidence="8">
    <location>
        <begin position="815"/>
        <end position="825"/>
    </location>
</feature>
<name>A0A388JTW0_CHABU</name>
<accession>A0A388JTW0</accession>
<evidence type="ECO:0000313" key="11">
    <source>
        <dbReference type="EMBL" id="GBG61246.1"/>
    </source>
</evidence>
<dbReference type="Gramene" id="GBG61246">
    <property type="protein sequence ID" value="GBG61246"/>
    <property type="gene ID" value="CBR_g19778"/>
</dbReference>
<evidence type="ECO:0000256" key="6">
    <source>
        <dbReference type="ARBA" id="ARBA00022918"/>
    </source>
</evidence>
<dbReference type="InterPro" id="IPR050951">
    <property type="entry name" value="Retrovirus_Pol_polyprotein"/>
</dbReference>
<evidence type="ECO:0000256" key="1">
    <source>
        <dbReference type="ARBA" id="ARBA00022679"/>
    </source>
</evidence>
<dbReference type="InterPro" id="IPR043502">
    <property type="entry name" value="DNA/RNA_pol_sf"/>
</dbReference>
<dbReference type="Pfam" id="PF17921">
    <property type="entry name" value="Integrase_H2C2"/>
    <property type="match status" value="1"/>
</dbReference>
<dbReference type="SUPFAM" id="SSF56672">
    <property type="entry name" value="DNA/RNA polymerases"/>
    <property type="match status" value="1"/>
</dbReference>
<keyword evidence="2" id="KW-0548">Nucleotidyltransferase</keyword>
<feature type="region of interest" description="Disordered" evidence="8">
    <location>
        <begin position="748"/>
        <end position="862"/>
    </location>
</feature>
<evidence type="ECO:0008006" key="13">
    <source>
        <dbReference type="Google" id="ProtNLM"/>
    </source>
</evidence>
<gene>
    <name evidence="11" type="ORF">CBR_g19778</name>
</gene>